<sequence length="35" mass="3850">MGLWVSNSRHNIQHTPVKSYKKSAETLGCTHAPGN</sequence>
<feature type="region of interest" description="Disordered" evidence="1">
    <location>
        <begin position="1"/>
        <end position="35"/>
    </location>
</feature>
<evidence type="ECO:0000256" key="1">
    <source>
        <dbReference type="SAM" id="MobiDB-lite"/>
    </source>
</evidence>
<protein>
    <submittedName>
        <fullName evidence="2">Uncharacterized protein</fullName>
    </submittedName>
</protein>
<dbReference type="AlphaFoldDB" id="A0A0E9PZZ6"/>
<reference evidence="2" key="1">
    <citation type="submission" date="2014-11" db="EMBL/GenBank/DDBJ databases">
        <authorList>
            <person name="Amaro Gonzalez C."/>
        </authorList>
    </citation>
    <scope>NUCLEOTIDE SEQUENCE</scope>
</reference>
<evidence type="ECO:0000313" key="2">
    <source>
        <dbReference type="EMBL" id="JAH10221.1"/>
    </source>
</evidence>
<reference evidence="2" key="2">
    <citation type="journal article" date="2015" name="Fish Shellfish Immunol.">
        <title>Early steps in the European eel (Anguilla anguilla)-Vibrio vulnificus interaction in the gills: Role of the RtxA13 toxin.</title>
        <authorList>
            <person name="Callol A."/>
            <person name="Pajuelo D."/>
            <person name="Ebbesson L."/>
            <person name="Teles M."/>
            <person name="MacKenzie S."/>
            <person name="Amaro C."/>
        </authorList>
    </citation>
    <scope>NUCLEOTIDE SEQUENCE</scope>
</reference>
<accession>A0A0E9PZZ6</accession>
<name>A0A0E9PZZ6_ANGAN</name>
<feature type="compositionally biased region" description="Polar residues" evidence="1">
    <location>
        <begin position="1"/>
        <end position="16"/>
    </location>
</feature>
<proteinExistence type="predicted"/>
<dbReference type="EMBL" id="GBXM01098356">
    <property type="protein sequence ID" value="JAH10221.1"/>
    <property type="molecule type" value="Transcribed_RNA"/>
</dbReference>
<organism evidence="2">
    <name type="scientific">Anguilla anguilla</name>
    <name type="common">European freshwater eel</name>
    <name type="synonym">Muraena anguilla</name>
    <dbReference type="NCBI Taxonomy" id="7936"/>
    <lineage>
        <taxon>Eukaryota</taxon>
        <taxon>Metazoa</taxon>
        <taxon>Chordata</taxon>
        <taxon>Craniata</taxon>
        <taxon>Vertebrata</taxon>
        <taxon>Euteleostomi</taxon>
        <taxon>Actinopterygii</taxon>
        <taxon>Neopterygii</taxon>
        <taxon>Teleostei</taxon>
        <taxon>Anguilliformes</taxon>
        <taxon>Anguillidae</taxon>
        <taxon>Anguilla</taxon>
    </lineage>
</organism>